<dbReference type="AlphaFoldDB" id="A0A8H4QNM6"/>
<organism evidence="2 3">
    <name type="scientific">Cudoniella acicularis</name>
    <dbReference type="NCBI Taxonomy" id="354080"/>
    <lineage>
        <taxon>Eukaryota</taxon>
        <taxon>Fungi</taxon>
        <taxon>Dikarya</taxon>
        <taxon>Ascomycota</taxon>
        <taxon>Pezizomycotina</taxon>
        <taxon>Leotiomycetes</taxon>
        <taxon>Helotiales</taxon>
        <taxon>Tricladiaceae</taxon>
        <taxon>Cudoniella</taxon>
    </lineage>
</organism>
<evidence type="ECO:0000313" key="3">
    <source>
        <dbReference type="Proteomes" id="UP000566819"/>
    </source>
</evidence>
<protein>
    <submittedName>
        <fullName evidence="2">Uncharacterized protein</fullName>
    </submittedName>
</protein>
<dbReference type="OrthoDB" id="4940706at2759"/>
<proteinExistence type="predicted"/>
<sequence>MDATGVPTEFNINDAIAITIEILKESRSADLPNILSASKEDTQAQRYTQEKVARMSAALFGPETGSEVERFIEGAHKTTSDILLHSQVGVPDRLRDKVQLENELITHHAADQKWRSSIQEHRTLFRNCEIEAGGSLDERDEQLQKQTLKRRMAYLNDAAPILSMQSVSAMQALCDLAPPNLANAPFDGYIIPPGTDLYTFTITSDSLPSMILDGVPVEFTEKPLPRPAWLSKEKLRLAGDQWYSLQLSGCSPADLNYTAGQGLPSGDLSSMLIDRGSVEMVSKILVKLTRSAIPVSLSGLQREEVQYFQSLDGFDFGALTLANLSLLRAYTELRNSLPKPQGKDALFPLITLYKSLDIWDSSQSLVTQLVLITGWPKDKIQAVLAAKYPSLTEMQLVSIFQDVTALCELRDTVEFISRLRLQGASAKLLFSLAEPALPKDYARTSENTSRGNSGTTSPSGGQSGQNSEGNSGTTSPSGGQSGQNSQGNSGTSTPIIRCHSLLYPESWIDPTLRDDKSEQFRALESAITQGKLTEESISGAVKDYIYATNGVGNLEIQAYLWDRDVFNKRSNSGCYILPVILGGRLFLFLPHFTLSDIFDSGTKDMTFRNMADKEASAPTKQKQWQMPSSEQNIANNLVARLPSIQTFKFWVSSRQVQQTTTDMAQDVLVMDVERWIDPVNPSFPVFNNYYNRFYAYKLGTFEWRDERIVLLDSSSINNTWKWPSIIPTNFMKLAWWVSKGGTYPVPQNQISGMTPLLAGRPSPTENSVYSFALSFNTISVGIPSGFVIDISTANRIQSVIGCPPSDAIYTTSNYEMGRFYNAVSPLLLQAAGSGMAEIYTALLNIPLGLYIDAFGKRKRTIPHELANPYSLYTWETAVHVISLVIKRLLSTQQYKLALAVARLLFDPVAIGANSDVTKC</sequence>
<gene>
    <name evidence="2" type="ORF">G7Y89_g15349</name>
</gene>
<evidence type="ECO:0000256" key="1">
    <source>
        <dbReference type="SAM" id="MobiDB-lite"/>
    </source>
</evidence>
<feature type="compositionally biased region" description="Low complexity" evidence="1">
    <location>
        <begin position="444"/>
        <end position="491"/>
    </location>
</feature>
<accession>A0A8H4QNM6</accession>
<dbReference type="EMBL" id="JAAMPI010002347">
    <property type="protein sequence ID" value="KAF4614389.1"/>
    <property type="molecule type" value="Genomic_DNA"/>
</dbReference>
<comment type="caution">
    <text evidence="2">The sequence shown here is derived from an EMBL/GenBank/DDBJ whole genome shotgun (WGS) entry which is preliminary data.</text>
</comment>
<reference evidence="2 3" key="1">
    <citation type="submission" date="2020-03" db="EMBL/GenBank/DDBJ databases">
        <title>Draft Genome Sequence of Cudoniella acicularis.</title>
        <authorList>
            <person name="Buettner E."/>
            <person name="Kellner H."/>
        </authorList>
    </citation>
    <scope>NUCLEOTIDE SEQUENCE [LARGE SCALE GENOMIC DNA]</scope>
    <source>
        <strain evidence="2 3">DSM 108380</strain>
    </source>
</reference>
<evidence type="ECO:0000313" key="2">
    <source>
        <dbReference type="EMBL" id="KAF4614389.1"/>
    </source>
</evidence>
<name>A0A8H4QNM6_9HELO</name>
<dbReference type="Proteomes" id="UP000566819">
    <property type="component" value="Unassembled WGS sequence"/>
</dbReference>
<feature type="region of interest" description="Disordered" evidence="1">
    <location>
        <begin position="441"/>
        <end position="491"/>
    </location>
</feature>
<keyword evidence="3" id="KW-1185">Reference proteome</keyword>